<dbReference type="Pfam" id="PF08729">
    <property type="entry name" value="HUN"/>
    <property type="match status" value="1"/>
</dbReference>
<keyword evidence="4" id="KW-1185">Reference proteome</keyword>
<evidence type="ECO:0000313" key="3">
    <source>
        <dbReference type="EMBL" id="KAF8822809.1"/>
    </source>
</evidence>
<feature type="compositionally biased region" description="Acidic residues" evidence="1">
    <location>
        <begin position="25"/>
        <end position="46"/>
    </location>
</feature>
<proteinExistence type="predicted"/>
<feature type="region of interest" description="Disordered" evidence="1">
    <location>
        <begin position="442"/>
        <end position="464"/>
    </location>
</feature>
<feature type="region of interest" description="Disordered" evidence="1">
    <location>
        <begin position="1"/>
        <end position="52"/>
    </location>
</feature>
<name>A0ABQ7JG00_9APIC</name>
<gene>
    <name evidence="3" type="ORF">IE077_002533</name>
</gene>
<evidence type="ECO:0000256" key="1">
    <source>
        <dbReference type="SAM" id="MobiDB-lite"/>
    </source>
</evidence>
<reference evidence="3 4" key="1">
    <citation type="journal article" date="2020" name="bioRxiv">
        <title>Metabolic contributions of an alphaproteobacterial endosymbiont in the apicomplexan Cardiosporidium cionae.</title>
        <authorList>
            <person name="Hunter E.S."/>
            <person name="Paight C.J."/>
            <person name="Lane C.E."/>
        </authorList>
    </citation>
    <scope>NUCLEOTIDE SEQUENCE [LARGE SCALE GENOMIC DNA]</scope>
    <source>
        <strain evidence="3">ESH_2018</strain>
    </source>
</reference>
<evidence type="ECO:0000313" key="4">
    <source>
        <dbReference type="Proteomes" id="UP000823046"/>
    </source>
</evidence>
<dbReference type="Proteomes" id="UP000823046">
    <property type="component" value="Unassembled WGS sequence"/>
</dbReference>
<dbReference type="InterPro" id="IPR014840">
    <property type="entry name" value="HRD"/>
</dbReference>
<feature type="region of interest" description="Disordered" evidence="1">
    <location>
        <begin position="1052"/>
        <end position="1072"/>
    </location>
</feature>
<comment type="caution">
    <text evidence="3">The sequence shown here is derived from an EMBL/GenBank/DDBJ whole genome shotgun (WGS) entry which is preliminary data.</text>
</comment>
<sequence>MWSLTSDRIADVPPSHSEVPFESVEASDEEKDNEVEEVDVNSDEDERNVASRKPLVLSRYIPGTRIQYKRPIPGKGKSGPEIVNFYEECFQKYRNEAAFLQRYNVDTRNTISEAPNVESDNAFSKKSSSFPELVSVGSLEMEEKLFMKAETKEGHDVSSLPLQNGVSNEVDEKFFCPKEERSDALYKAIRSISDRLNLQHLLADPKSYLKAGGSDQHYDPNDPFLDDSELYKEFPVQERLGESSDEESSNGSPLFSKTSVALDLSKFVCDNILEKDAVPLSSEDESEEMIFDPKGWRSSVKHFSPKAFPPSCSLAFERLERKLEALPNQRVDTGILRHLICENMKEIFYSFLSTSPKVTKSAEKESIFDKNTVLQTAFKDLTSTQTLPRVQPNKYTKEVEIIDVETIISLSSCDERFTPRKEGGGQPPFSIAYSCAQEEAPSGNSLLTNKSKQEEAPPGLFSSVRPSSVPLEPSKVSLIVNASKTETASAGVPTTSSTAIRKIIPSPSSLTEKVSPNQLFAQVDSAFLRNLVRCYVKITNCMPKSKLYRRWVQMVINHNRHLFWRQEDLFVKRLKSSKVFEEGKKQFVSKVRIAIRQWKHARAHGSTSTKEISKKRLPMHSSVLSHSQNTSLPTSAPPEAPKRFQGVPVIEKTQDFGSLHKPTHLDSTSDAEAISPVSFEKRFISSSVSFPESNGLLARLKSCTVDKNLLSTTAVVSPIRVKPWVCHSQKSEENLIGLRSPPFIAPVAAMKSSVQKVMRPQLSSKTSAKNLVGFQNRQNICKNVPIPEFARCFACIAEDMLKYSGLSAKYCSIMKNISLRMDDFEELRDIQIKESGSPFAKTFSNLLEIMFKKRYDVFLKIPDEFIADLVKIYKELYHIKKIFLECRPLQTSLASTPPKKLLKPLLSKKCEQTFALTHNVNFVETPMTERIVASCKDAISPEKNSLEGGSEHPEIEKKANLKSFLQSSTSESSVTSNDGSLYVSLSISTSEGSSCHERVGYEGKPPATALLIDFQRKRKAMEFQSNEGCANLSVTAIPMPPLSKQRREKVTAISSKGKTKGENGSGSETSSMGRDIRELYRNISAQLTDKIEKTTQPTTSEEANLEGSVRQHSVTAAKIALSEEAQTFPRLPCSETEELPDSPCLEAHTVAYEASKDAPAVLMNEEGNTGISSSSAWLGVLGKNDASFRTLYHSDVPVEAEMIHDQNVIHISDRTLPVSKFVEVDPQTVTLRRDKKFYFQENVLHDNISTNSFDFTMKTAAAVPSQRVEMPRKQDFSENNESSASFPVDANASLFDRIGATDTKDCPAGDSLENRNEPTHLVENDVSISPSESSRIEDCKTFSSSLTRNLKASSPPIPLRMTDIEDIRRLQEILWGAGMQSNRVSKLVTKFPASYFSGNMNPTFQLPIDLEIWYRGENSTDHSIGLQLHSVTSIFQQEVLVLEESWNFLNRLWTRSSMSIKQNTPSECVAISDNRISKKAKFISEPLPQFEAHLSLNSLFKNYYLSSAKSIDPLSTIESASQDFPPSQYPSLETAVATIHFVLHTAGYNLVGANPSCNINILFVSVIDALRRAKEQNSSADYFSCRNVFSPSEVIHAIEKFSYDFYTWQLIKIKGDPSFSLYEFASFIGSP</sequence>
<evidence type="ECO:0000259" key="2">
    <source>
        <dbReference type="Pfam" id="PF08729"/>
    </source>
</evidence>
<protein>
    <recommendedName>
        <fullName evidence="2">Hpc2-related domain-containing protein</fullName>
    </recommendedName>
</protein>
<feature type="domain" description="Hpc2-related" evidence="2">
    <location>
        <begin position="204"/>
        <end position="237"/>
    </location>
</feature>
<accession>A0ABQ7JG00</accession>
<organism evidence="3 4">
    <name type="scientific">Cardiosporidium cionae</name>
    <dbReference type="NCBI Taxonomy" id="476202"/>
    <lineage>
        <taxon>Eukaryota</taxon>
        <taxon>Sar</taxon>
        <taxon>Alveolata</taxon>
        <taxon>Apicomplexa</taxon>
        <taxon>Aconoidasida</taxon>
        <taxon>Nephromycida</taxon>
        <taxon>Cardiosporidium</taxon>
    </lineage>
</organism>
<dbReference type="EMBL" id="JADAQX010000022">
    <property type="protein sequence ID" value="KAF8822809.1"/>
    <property type="molecule type" value="Genomic_DNA"/>
</dbReference>